<dbReference type="InterPro" id="IPR001229">
    <property type="entry name" value="Jacalin-like_lectin_dom"/>
</dbReference>
<accession>A0A9P1EAN2</accession>
<evidence type="ECO:0000259" key="3">
    <source>
        <dbReference type="PROSITE" id="PS51752"/>
    </source>
</evidence>
<dbReference type="OrthoDB" id="581739at2759"/>
<evidence type="ECO:0000256" key="2">
    <source>
        <dbReference type="ARBA" id="ARBA00022734"/>
    </source>
</evidence>
<evidence type="ECO:0000313" key="4">
    <source>
        <dbReference type="EMBL" id="CAH9091380.1"/>
    </source>
</evidence>
<dbReference type="PANTHER" id="PTHR47293:SF70">
    <property type="entry name" value="JACALIN-RELATED LECTIN 24-RELATED"/>
    <property type="match status" value="1"/>
</dbReference>
<feature type="domain" description="Jacalin-type lectin" evidence="3">
    <location>
        <begin position="1"/>
        <end position="90"/>
    </location>
</feature>
<dbReference type="GO" id="GO:0030246">
    <property type="term" value="F:carbohydrate binding"/>
    <property type="evidence" value="ECO:0007669"/>
    <property type="project" value="UniProtKB-KW"/>
</dbReference>
<sequence length="104" mass="11299">MIRLDCPTEFLTEVHGLRSFLSGPGNIVSSITFVTNKSTYGPFGKTKPSSDDSDFEFRLGSGGDDSINGFHGTINSYYGHVASIGIYLQISTPAPRPNVKLLHF</sequence>
<protein>
    <recommendedName>
        <fullName evidence="3">Jacalin-type lectin domain-containing protein</fullName>
    </recommendedName>
</protein>
<keyword evidence="2" id="KW-0430">Lectin</keyword>
<keyword evidence="5" id="KW-1185">Reference proteome</keyword>
<evidence type="ECO:0000256" key="1">
    <source>
        <dbReference type="ARBA" id="ARBA00006568"/>
    </source>
</evidence>
<proteinExistence type="inferred from homology"/>
<dbReference type="PROSITE" id="PS51752">
    <property type="entry name" value="JACALIN_LECTIN"/>
    <property type="match status" value="1"/>
</dbReference>
<reference evidence="4" key="1">
    <citation type="submission" date="2022-07" db="EMBL/GenBank/DDBJ databases">
        <authorList>
            <person name="Macas J."/>
            <person name="Novak P."/>
            <person name="Neumann P."/>
        </authorList>
    </citation>
    <scope>NUCLEOTIDE SEQUENCE</scope>
</reference>
<dbReference type="Pfam" id="PF01419">
    <property type="entry name" value="Jacalin"/>
    <property type="match status" value="1"/>
</dbReference>
<gene>
    <name evidence="4" type="ORF">CEURO_LOCUS11529</name>
</gene>
<dbReference type="EMBL" id="CAMAPE010000027">
    <property type="protein sequence ID" value="CAH9091380.1"/>
    <property type="molecule type" value="Genomic_DNA"/>
</dbReference>
<comment type="similarity">
    <text evidence="1">Belongs to the jacalin lectin family.</text>
</comment>
<dbReference type="PANTHER" id="PTHR47293">
    <property type="entry name" value="JACALIN-RELATED LECTIN 3"/>
    <property type="match status" value="1"/>
</dbReference>
<dbReference type="Gene3D" id="2.100.10.30">
    <property type="entry name" value="Jacalin-like lectin domain"/>
    <property type="match status" value="1"/>
</dbReference>
<dbReference type="InterPro" id="IPR036404">
    <property type="entry name" value="Jacalin-like_lectin_dom_sf"/>
</dbReference>
<name>A0A9P1EAN2_CUSEU</name>
<comment type="caution">
    <text evidence="4">The sequence shown here is derived from an EMBL/GenBank/DDBJ whole genome shotgun (WGS) entry which is preliminary data.</text>
</comment>
<dbReference type="Proteomes" id="UP001152484">
    <property type="component" value="Unassembled WGS sequence"/>
</dbReference>
<organism evidence="4 5">
    <name type="scientific">Cuscuta europaea</name>
    <name type="common">European dodder</name>
    <dbReference type="NCBI Taxonomy" id="41803"/>
    <lineage>
        <taxon>Eukaryota</taxon>
        <taxon>Viridiplantae</taxon>
        <taxon>Streptophyta</taxon>
        <taxon>Embryophyta</taxon>
        <taxon>Tracheophyta</taxon>
        <taxon>Spermatophyta</taxon>
        <taxon>Magnoliopsida</taxon>
        <taxon>eudicotyledons</taxon>
        <taxon>Gunneridae</taxon>
        <taxon>Pentapetalae</taxon>
        <taxon>asterids</taxon>
        <taxon>lamiids</taxon>
        <taxon>Solanales</taxon>
        <taxon>Convolvulaceae</taxon>
        <taxon>Cuscuteae</taxon>
        <taxon>Cuscuta</taxon>
        <taxon>Cuscuta subgen. Cuscuta</taxon>
    </lineage>
</organism>
<dbReference type="AlphaFoldDB" id="A0A9P1EAN2"/>
<dbReference type="SUPFAM" id="SSF51101">
    <property type="entry name" value="Mannose-binding lectins"/>
    <property type="match status" value="1"/>
</dbReference>
<evidence type="ECO:0000313" key="5">
    <source>
        <dbReference type="Proteomes" id="UP001152484"/>
    </source>
</evidence>